<evidence type="ECO:0000256" key="5">
    <source>
        <dbReference type="ARBA" id="ARBA00022588"/>
    </source>
</evidence>
<name>A0A6B0QXP1_9CETA</name>
<dbReference type="GO" id="GO:0005789">
    <property type="term" value="C:endoplasmic reticulum membrane"/>
    <property type="evidence" value="ECO:0007669"/>
    <property type="project" value="UniProtKB-SubCell"/>
</dbReference>
<reference evidence="19" key="1">
    <citation type="submission" date="2019-10" db="EMBL/GenBank/DDBJ databases">
        <title>The sequence and de novo assembly of the wild yak genome.</title>
        <authorList>
            <person name="Liu Y."/>
        </authorList>
    </citation>
    <scope>NUCLEOTIDE SEQUENCE [LARGE SCALE GENOMIC DNA]</scope>
    <source>
        <strain evidence="19">WY2019</strain>
    </source>
</reference>
<evidence type="ECO:0000256" key="7">
    <source>
        <dbReference type="ARBA" id="ARBA00022741"/>
    </source>
</evidence>
<evidence type="ECO:0000256" key="2">
    <source>
        <dbReference type="ARBA" id="ARBA00004397"/>
    </source>
</evidence>
<keyword evidence="5" id="KW-0399">Innate immunity</keyword>
<accession>A0A6B0QXP1</accession>
<gene>
    <name evidence="19" type="ORF">E5288_WYG010947</name>
</gene>
<dbReference type="GO" id="GO:0045087">
    <property type="term" value="P:innate immune response"/>
    <property type="evidence" value="ECO:0007669"/>
    <property type="project" value="UniProtKB-KW"/>
</dbReference>
<dbReference type="InterPro" id="IPR030381">
    <property type="entry name" value="G_DYNAMIN_dom"/>
</dbReference>
<dbReference type="PROSITE" id="PS51388">
    <property type="entry name" value="GED"/>
    <property type="match status" value="2"/>
</dbReference>
<evidence type="ECO:0000313" key="19">
    <source>
        <dbReference type="EMBL" id="MXQ82285.1"/>
    </source>
</evidence>
<comment type="subcellular location">
    <subcellularLocation>
        <location evidence="3">Cytoplasm</location>
        <location evidence="3">Perinuclear region</location>
    </subcellularLocation>
    <subcellularLocation>
        <location evidence="2">Endoplasmic reticulum membrane</location>
        <topology evidence="2">Peripheral membrane protein</topology>
        <orientation evidence="2">Cytoplasmic side</orientation>
    </subcellularLocation>
    <subcellularLocation>
        <location evidence="1">Nucleus</location>
    </subcellularLocation>
</comment>
<evidence type="ECO:0000256" key="14">
    <source>
        <dbReference type="PROSITE-ProRule" id="PRU01375"/>
    </source>
</evidence>
<evidence type="ECO:0000259" key="18">
    <source>
        <dbReference type="PROSITE" id="PS51718"/>
    </source>
</evidence>
<evidence type="ECO:0000256" key="11">
    <source>
        <dbReference type="ARBA" id="ARBA00039833"/>
    </source>
</evidence>
<keyword evidence="6 14" id="KW-0430">Lectin</keyword>
<dbReference type="PANTHER" id="PTHR11566">
    <property type="entry name" value="DYNAMIN"/>
    <property type="match status" value="1"/>
</dbReference>
<dbReference type="PROSITE" id="PS00410">
    <property type="entry name" value="G_DYNAMIN_1"/>
    <property type="match status" value="2"/>
</dbReference>
<dbReference type="InterPro" id="IPR020850">
    <property type="entry name" value="GED_dom"/>
</dbReference>
<dbReference type="Pfam" id="PF15711">
    <property type="entry name" value="ILEI"/>
    <property type="match status" value="1"/>
</dbReference>
<dbReference type="CDD" id="cd08771">
    <property type="entry name" value="DLP_1"/>
    <property type="match status" value="2"/>
</dbReference>
<keyword evidence="10" id="KW-0539">Nucleus</keyword>
<feature type="domain" description="Dynamin-type G" evidence="18">
    <location>
        <begin position="375"/>
        <end position="646"/>
    </location>
</feature>
<dbReference type="GO" id="GO:0016185">
    <property type="term" value="P:synaptic vesicle budding from presynaptic endocytic zone membrane"/>
    <property type="evidence" value="ECO:0007669"/>
    <property type="project" value="TreeGrafter"/>
</dbReference>
<evidence type="ECO:0000259" key="17">
    <source>
        <dbReference type="PROSITE" id="PS51388"/>
    </source>
</evidence>
<dbReference type="GO" id="GO:0030246">
    <property type="term" value="F:carbohydrate binding"/>
    <property type="evidence" value="ECO:0007669"/>
    <property type="project" value="UniProtKB-UniRule"/>
</dbReference>
<dbReference type="Gene3D" id="3.40.50.300">
    <property type="entry name" value="P-loop containing nucleotide triphosphate hydrolases"/>
    <property type="match status" value="2"/>
</dbReference>
<evidence type="ECO:0000256" key="1">
    <source>
        <dbReference type="ARBA" id="ARBA00004123"/>
    </source>
</evidence>
<dbReference type="InterPro" id="IPR022812">
    <property type="entry name" value="Dynamin"/>
</dbReference>
<dbReference type="GO" id="GO:0005874">
    <property type="term" value="C:microtubule"/>
    <property type="evidence" value="ECO:0007669"/>
    <property type="project" value="TreeGrafter"/>
</dbReference>
<comment type="caution">
    <text evidence="19">The sequence shown here is derived from an EMBL/GenBank/DDBJ whole genome shotgun (WGS) entry which is preliminary data.</text>
</comment>
<dbReference type="InterPro" id="IPR039477">
    <property type="entry name" value="ILEI/PANDER_dom"/>
</dbReference>
<dbReference type="GO" id="GO:0098793">
    <property type="term" value="C:presynapse"/>
    <property type="evidence" value="ECO:0007669"/>
    <property type="project" value="GOC"/>
</dbReference>
<dbReference type="GO" id="GO:0005634">
    <property type="term" value="C:nucleus"/>
    <property type="evidence" value="ECO:0007669"/>
    <property type="project" value="UniProtKB-SubCell"/>
</dbReference>
<evidence type="ECO:0000256" key="4">
    <source>
        <dbReference type="ARBA" id="ARBA00022490"/>
    </source>
</evidence>
<evidence type="ECO:0000256" key="15">
    <source>
        <dbReference type="RuleBase" id="RU003932"/>
    </source>
</evidence>
<comment type="similarity">
    <text evidence="15">Belongs to the TRAFAC class dynamin-like GTPase superfamily. Dynamin/Fzo/YdjA family.</text>
</comment>
<evidence type="ECO:0000256" key="3">
    <source>
        <dbReference type="ARBA" id="ARBA00004556"/>
    </source>
</evidence>
<feature type="compositionally biased region" description="Polar residues" evidence="16">
    <location>
        <begin position="302"/>
        <end position="313"/>
    </location>
</feature>
<dbReference type="PRINTS" id="PR00195">
    <property type="entry name" value="DYNAMIN"/>
</dbReference>
<dbReference type="GO" id="GO:0003924">
    <property type="term" value="F:GTPase activity"/>
    <property type="evidence" value="ECO:0007669"/>
    <property type="project" value="InterPro"/>
</dbReference>
<evidence type="ECO:0000256" key="6">
    <source>
        <dbReference type="ARBA" id="ARBA00022734"/>
    </source>
</evidence>
<evidence type="ECO:0000256" key="13">
    <source>
        <dbReference type="ARBA" id="ARBA00043055"/>
    </source>
</evidence>
<dbReference type="InterPro" id="IPR045063">
    <property type="entry name" value="Dynamin_N"/>
</dbReference>
<protein>
    <recommendedName>
        <fullName evidence="11">Interferon-induced GTP-binding protein Mx1</fullName>
    </recommendedName>
    <alternativeName>
        <fullName evidence="13">Myxoma resistance protein 1</fullName>
    </alternativeName>
    <alternativeName>
        <fullName evidence="12">Myxovirus resistance protein 1</fullName>
    </alternativeName>
</protein>
<dbReference type="GO" id="GO:0005525">
    <property type="term" value="F:GTP binding"/>
    <property type="evidence" value="ECO:0007669"/>
    <property type="project" value="UniProtKB-KW"/>
</dbReference>
<dbReference type="SMART" id="SM00053">
    <property type="entry name" value="DYNc"/>
    <property type="match status" value="2"/>
</dbReference>
<dbReference type="Pfam" id="PF02212">
    <property type="entry name" value="GED"/>
    <property type="match status" value="2"/>
</dbReference>
<dbReference type="FunFam" id="3.40.50.300:FF:000621">
    <property type="entry name" value="Interferon-induced GTP-binding protein Mx1"/>
    <property type="match status" value="2"/>
</dbReference>
<dbReference type="GO" id="GO:0051607">
    <property type="term" value="P:defense response to virus"/>
    <property type="evidence" value="ECO:0007669"/>
    <property type="project" value="TreeGrafter"/>
</dbReference>
<dbReference type="GO" id="GO:0048471">
    <property type="term" value="C:perinuclear region of cytoplasm"/>
    <property type="evidence" value="ECO:0007669"/>
    <property type="project" value="UniProtKB-SubCell"/>
</dbReference>
<dbReference type="PROSITE" id="PS52031">
    <property type="entry name" value="GG_LECTIN"/>
    <property type="match status" value="1"/>
</dbReference>
<evidence type="ECO:0000256" key="9">
    <source>
        <dbReference type="ARBA" id="ARBA00023134"/>
    </source>
</evidence>
<feature type="domain" description="GED" evidence="17">
    <location>
        <begin position="1541"/>
        <end position="1629"/>
    </location>
</feature>
<dbReference type="SMART" id="SM00302">
    <property type="entry name" value="GED"/>
    <property type="match status" value="2"/>
</dbReference>
<dbReference type="PROSITE" id="PS51718">
    <property type="entry name" value="G_DYNAMIN_2"/>
    <property type="match status" value="2"/>
</dbReference>
<dbReference type="InterPro" id="IPR003130">
    <property type="entry name" value="GED"/>
</dbReference>
<keyword evidence="20" id="KW-1185">Reference proteome</keyword>
<dbReference type="Pfam" id="PF00350">
    <property type="entry name" value="Dynamin_N"/>
    <property type="match status" value="2"/>
</dbReference>
<feature type="domain" description="GED" evidence="17">
    <location>
        <begin position="882"/>
        <end position="973"/>
    </location>
</feature>
<evidence type="ECO:0000256" key="8">
    <source>
        <dbReference type="ARBA" id="ARBA00022859"/>
    </source>
</evidence>
<dbReference type="SUPFAM" id="SSF52540">
    <property type="entry name" value="P-loop containing nucleoside triphosphate hydrolases"/>
    <property type="match status" value="2"/>
</dbReference>
<dbReference type="GO" id="GO:0008017">
    <property type="term" value="F:microtubule binding"/>
    <property type="evidence" value="ECO:0007669"/>
    <property type="project" value="TreeGrafter"/>
</dbReference>
<dbReference type="GO" id="GO:0031623">
    <property type="term" value="P:receptor internalization"/>
    <property type="evidence" value="ECO:0007669"/>
    <property type="project" value="TreeGrafter"/>
</dbReference>
<dbReference type="InterPro" id="IPR027417">
    <property type="entry name" value="P-loop_NTPase"/>
</dbReference>
<dbReference type="FunFam" id="1.20.120.1240:FF:000007">
    <property type="entry name" value="Interferon-induced GTP-binding protein Mx1"/>
    <property type="match status" value="2"/>
</dbReference>
<evidence type="ECO:0000256" key="12">
    <source>
        <dbReference type="ARBA" id="ARBA00042029"/>
    </source>
</evidence>
<organism evidence="19 20">
    <name type="scientific">Bos mutus</name>
    <name type="common">wild yak</name>
    <dbReference type="NCBI Taxonomy" id="72004"/>
    <lineage>
        <taxon>Eukaryota</taxon>
        <taxon>Metazoa</taxon>
        <taxon>Chordata</taxon>
        <taxon>Craniata</taxon>
        <taxon>Vertebrata</taxon>
        <taxon>Euteleostomi</taxon>
        <taxon>Mammalia</taxon>
        <taxon>Eutheria</taxon>
        <taxon>Laurasiatheria</taxon>
        <taxon>Artiodactyla</taxon>
        <taxon>Ruminantia</taxon>
        <taxon>Pecora</taxon>
        <taxon>Bovidae</taxon>
        <taxon>Bovinae</taxon>
        <taxon>Bos</taxon>
    </lineage>
</organism>
<dbReference type="InterPro" id="IPR000375">
    <property type="entry name" value="Dynamin_stalk"/>
</dbReference>
<dbReference type="PANTHER" id="PTHR11566:SF217">
    <property type="entry name" value="INTERFERON-INDUCED GTP-BINDING PROTEIN MX1"/>
    <property type="match status" value="1"/>
</dbReference>
<dbReference type="GO" id="GO:0005886">
    <property type="term" value="C:plasma membrane"/>
    <property type="evidence" value="ECO:0007669"/>
    <property type="project" value="TreeGrafter"/>
</dbReference>
<dbReference type="InterPro" id="IPR019762">
    <property type="entry name" value="Dynamin_GTPase_CS"/>
</dbReference>
<evidence type="ECO:0000313" key="20">
    <source>
        <dbReference type="Proteomes" id="UP000322234"/>
    </source>
</evidence>
<feature type="domain" description="Dynamin-type G" evidence="18">
    <location>
        <begin position="1037"/>
        <end position="1310"/>
    </location>
</feature>
<dbReference type="Gene3D" id="1.20.120.1240">
    <property type="entry name" value="Dynamin, middle domain"/>
    <property type="match status" value="2"/>
</dbReference>
<dbReference type="EMBL" id="VBQZ03000012">
    <property type="protein sequence ID" value="MXQ82285.1"/>
    <property type="molecule type" value="Genomic_DNA"/>
</dbReference>
<evidence type="ECO:0000256" key="10">
    <source>
        <dbReference type="ARBA" id="ARBA00023242"/>
    </source>
</evidence>
<keyword evidence="9 15" id="KW-0342">GTP-binding</keyword>
<keyword evidence="4" id="KW-0963">Cytoplasm</keyword>
<dbReference type="Pfam" id="PF01031">
    <property type="entry name" value="Dynamin_M"/>
    <property type="match status" value="2"/>
</dbReference>
<dbReference type="InterPro" id="IPR001401">
    <property type="entry name" value="Dynamin_GTPase"/>
</dbReference>
<feature type="region of interest" description="Disordered" evidence="16">
    <location>
        <begin position="276"/>
        <end position="319"/>
    </location>
</feature>
<proteinExistence type="inferred from homology"/>
<keyword evidence="8" id="KW-0391">Immunity</keyword>
<keyword evidence="7 15" id="KW-0547">Nucleotide-binding</keyword>
<sequence length="1629" mass="186735">MGMAWVRRLLSRTRRGRRRPCGTLKAVFFIFASLCAWYSGYLLAELIPDVHLSSAVYSIQSIGKRPVLKAPTPKRQKCDHWSPCPEDTYAYRLLSGGGRDKYAKICFEDEMLIGEKTGNVARGINIAIVNYVTGKVIATQYFDMYEGDNSGLMTKFIQSAPSKSLLFMVTHDDGSSRLKEDAKKAIEALGSTEIRNMRFRSSWVFVAAKGFELPAGIQREKINHSDDVKNRYSGWPAEIQSLPRGPEALSPEDRTPQLSEQTVMSMSFRPLKYKRHTQTSTQHRPKQDIYFHQQPPGPPLGQTMSPPQWQVEESNPDFLPNNFNQLNLDPQQPEAKGGQQMSKGPENNLYRKYEEKVRPCIDLIDSLRALGVEQDLALPAIAVIGDQSSGKSSVLEALSGVALPRGSGIITRCPLVLKLTKRECEWTGKITYRNITQQLQNPSEVEWEIRRAQNIIAGNGLGISHELINLEITSPEVPDLTLIDLPGITRVAVENQPQDIGLQIKALIKKYIQRQETINLVVVPCNVDIATTEALSMAQEVDPDGDRTIGILTKPDLVDKGTEKGVLKVMQNLTYHLKKGYMIVKCRGQQDITNKLSLAEATRKETMFFETHPYFRVLLDEGKATVPLLAERLTTELIWHINKSLPLLENQIKEKHQRATEELQQYGDDIPSDEGDKMFFLIEKIKVFNEDIGKLIEGEEIVMETESRLCNKIREEFTSWILILTTNIEKVKSVLNEEVSKYEKKYRGKELLGFVNYKTFETVVKHYLGQLIDPALKMLQKAMEIVWQTFKDTAKKHFAEFCNLHQTVQNKIEDIKTKQMAEAANLIQLQFRMEKLVFCQDQIYGVVLNKVREDIFNSMGKASETPQSKQPFLNDQSSISSIVEIGVHLNAYFMETSKRLANQIPFIIQYFMLQENGDKVQKAMMQLLQDTQHYSWLLQEQSDTATKRKFLKEKIFRLTQAQQALYEFPHFKGKKMVHSDLGIKELDSPESSLNGSEDMVREHETESKSNLYSQYEEKVRPCIDLIDSLRSLGVEQDLALPAIAVIGDQSSGKSSVLEALSGVALPRGSGIVTRCPLVLRLKKLGNEDEWKGKVSFLDKEIEIPDASQVEKEISEAQIAIAGEGTGISHELISLEVSSPHVPDLTLIDLPGITRVAVGNQPPDIEYQIKSLIRKYILRQETINLVVVPANVDIATTEALHMAQEVDPQGDRTIGILTKPDLVDKGTEDKVVDVVRNLVFHLKKGYMIVKCRGQQDIKHRMSLDKALQRERIFFEDHAHFRDLLEEGKATIPCLAERLTSELIMHICKTLPLLENQIKETHQRITEELQKYGKDIPEEESEKMFCLIEKIDTFNKEIISTIEGEEFVEQYDSRLFTKVRAEFSKWSAVVEKNFEKGYEAIRKEIKQFENRYRGRELPGFVNYKTFETIIKKQVRVLEEPAVDMLHTVTDIIRNTFTDVSGKHFNEFFNLHRTAKSKIEDIRLEQENEAEKSIRLHFQMEQLVYCQDQVYRRALQQVREKEAEEEKNKKSNHYFQSQVSEPSTDEIFQHLTAYQQEVSTRISGHIPLIIQFFVLRTYGEQLKKSMLQLLQDKDQYDWLLKERTDTRDKRKFLKERLERLTRARQRLAKFPG</sequence>
<evidence type="ECO:0000256" key="16">
    <source>
        <dbReference type="SAM" id="MobiDB-lite"/>
    </source>
</evidence>
<dbReference type="Proteomes" id="UP000322234">
    <property type="component" value="Unassembled WGS sequence"/>
</dbReference>